<comment type="pathway">
    <text evidence="9 11">Amino-acid biosynthesis; L-proline biosynthesis; L-proline from L-glutamate 5-semialdehyde: step 1/1.</text>
</comment>
<comment type="catalytic activity">
    <reaction evidence="9">
        <text>L-proline + NAD(+) = (S)-1-pyrroline-5-carboxylate + NADH + 2 H(+)</text>
        <dbReference type="Rhea" id="RHEA:14105"/>
        <dbReference type="ChEBI" id="CHEBI:15378"/>
        <dbReference type="ChEBI" id="CHEBI:17388"/>
        <dbReference type="ChEBI" id="CHEBI:57540"/>
        <dbReference type="ChEBI" id="CHEBI:57945"/>
        <dbReference type="ChEBI" id="CHEBI:60039"/>
        <dbReference type="EC" id="1.5.1.2"/>
    </reaction>
</comment>
<dbReference type="InterPro" id="IPR008927">
    <property type="entry name" value="6-PGluconate_DH-like_C_sf"/>
</dbReference>
<dbReference type="PANTHER" id="PTHR11645:SF0">
    <property type="entry name" value="PYRROLINE-5-CARBOXYLATE REDUCTASE 3"/>
    <property type="match status" value="1"/>
</dbReference>
<dbReference type="FunCoup" id="A0A140LBD1">
    <property type="interactions" value="361"/>
</dbReference>
<dbReference type="InParanoid" id="A0A140LBD1"/>
<evidence type="ECO:0000256" key="4">
    <source>
        <dbReference type="ARBA" id="ARBA00022605"/>
    </source>
</evidence>
<dbReference type="Pfam" id="PF03807">
    <property type="entry name" value="F420_oxidored"/>
    <property type="match status" value="1"/>
</dbReference>
<evidence type="ECO:0000256" key="1">
    <source>
        <dbReference type="ARBA" id="ARBA00004496"/>
    </source>
</evidence>
<comment type="caution">
    <text evidence="14">The sequence shown here is derived from an EMBL/GenBank/DDBJ whole genome shotgun (WGS) entry which is preliminary data.</text>
</comment>
<dbReference type="PIRSF" id="PIRSF000193">
    <property type="entry name" value="Pyrrol-5-carb_rd"/>
    <property type="match status" value="1"/>
</dbReference>
<dbReference type="EMBL" id="LOED01000007">
    <property type="protein sequence ID" value="KXG77856.1"/>
    <property type="molecule type" value="Genomic_DNA"/>
</dbReference>
<evidence type="ECO:0000256" key="6">
    <source>
        <dbReference type="ARBA" id="ARBA00022857"/>
    </source>
</evidence>
<dbReference type="STRING" id="520764.AN618_08680"/>
<dbReference type="InterPro" id="IPR029036">
    <property type="entry name" value="P5CR_dimer"/>
</dbReference>
<dbReference type="InterPro" id="IPR036291">
    <property type="entry name" value="NAD(P)-bd_dom_sf"/>
</dbReference>
<feature type="domain" description="Pyrroline-5-carboxylate reductase dimerisation" evidence="13">
    <location>
        <begin position="162"/>
        <end position="266"/>
    </location>
</feature>
<dbReference type="InterPro" id="IPR053790">
    <property type="entry name" value="P5CR-like_CS"/>
</dbReference>
<dbReference type="AlphaFoldDB" id="A0A140LBD1"/>
<dbReference type="Proteomes" id="UP000070427">
    <property type="component" value="Unassembled WGS sequence"/>
</dbReference>
<reference evidence="14 15" key="1">
    <citation type="submission" date="2015-12" db="EMBL/GenBank/DDBJ databases">
        <title>Draft genome sequnece of Fervidicola ferrireducens strain Y170.</title>
        <authorList>
            <person name="Patel B.K."/>
        </authorList>
    </citation>
    <scope>NUCLEOTIDE SEQUENCE [LARGE SCALE GENOMIC DNA]</scope>
    <source>
        <strain evidence="14 15">Y170</strain>
    </source>
</reference>
<dbReference type="InterPro" id="IPR028939">
    <property type="entry name" value="P5C_Rdtase_cat_N"/>
</dbReference>
<comment type="catalytic activity">
    <reaction evidence="9 11">
        <text>L-proline + NADP(+) = (S)-1-pyrroline-5-carboxylate + NADPH + 2 H(+)</text>
        <dbReference type="Rhea" id="RHEA:14109"/>
        <dbReference type="ChEBI" id="CHEBI:15378"/>
        <dbReference type="ChEBI" id="CHEBI:17388"/>
        <dbReference type="ChEBI" id="CHEBI:57783"/>
        <dbReference type="ChEBI" id="CHEBI:58349"/>
        <dbReference type="ChEBI" id="CHEBI:60039"/>
        <dbReference type="EC" id="1.5.1.2"/>
    </reaction>
</comment>
<dbReference type="Gene3D" id="1.10.3730.10">
    <property type="entry name" value="ProC C-terminal domain-like"/>
    <property type="match status" value="1"/>
</dbReference>
<keyword evidence="6 9" id="KW-0521">NADP</keyword>
<evidence type="ECO:0000256" key="7">
    <source>
        <dbReference type="ARBA" id="ARBA00023002"/>
    </source>
</evidence>
<name>A0A140LBD1_9FIRM</name>
<dbReference type="RefSeq" id="WP_066352555.1">
    <property type="nucleotide sequence ID" value="NZ_LOED01000007.1"/>
</dbReference>
<organism evidence="14 15">
    <name type="scientific">Fervidicola ferrireducens</name>
    <dbReference type="NCBI Taxonomy" id="520764"/>
    <lineage>
        <taxon>Bacteria</taxon>
        <taxon>Bacillati</taxon>
        <taxon>Bacillota</taxon>
        <taxon>Clostridia</taxon>
        <taxon>Thermosediminibacterales</taxon>
        <taxon>Thermosediminibacteraceae</taxon>
        <taxon>Fervidicola</taxon>
    </lineage>
</organism>
<keyword evidence="4 9" id="KW-0028">Amino-acid biosynthesis</keyword>
<feature type="domain" description="Pyrroline-5-carboxylate reductase catalytic N-terminal" evidence="12">
    <location>
        <begin position="3"/>
        <end position="99"/>
    </location>
</feature>
<dbReference type="EC" id="1.5.1.2" evidence="9 10"/>
<evidence type="ECO:0000256" key="11">
    <source>
        <dbReference type="RuleBase" id="RU003903"/>
    </source>
</evidence>
<comment type="similarity">
    <text evidence="2 9 11">Belongs to the pyrroline-5-carboxylate reductase family.</text>
</comment>
<protein>
    <recommendedName>
        <fullName evidence="9 10">Pyrroline-5-carboxylate reductase</fullName>
        <shortName evidence="9">P5C reductase</shortName>
        <shortName evidence="9">P5CR</shortName>
        <ecNumber evidence="9 10">1.5.1.2</ecNumber>
    </recommendedName>
    <alternativeName>
        <fullName evidence="9">PCA reductase</fullName>
    </alternativeName>
</protein>
<accession>A0A140LBD1</accession>
<dbReference type="PANTHER" id="PTHR11645">
    <property type="entry name" value="PYRROLINE-5-CARBOXYLATE REDUCTASE"/>
    <property type="match status" value="1"/>
</dbReference>
<proteinExistence type="inferred from homology"/>
<comment type="function">
    <text evidence="8 9">Catalyzes the reduction of 1-pyrroline-5-carboxylate (PCA) to L-proline.</text>
</comment>
<dbReference type="GO" id="GO:0005737">
    <property type="term" value="C:cytoplasm"/>
    <property type="evidence" value="ECO:0007669"/>
    <property type="project" value="UniProtKB-SubCell"/>
</dbReference>
<dbReference type="PATRIC" id="fig|520764.3.peg.901"/>
<gene>
    <name evidence="9 14" type="primary">proC</name>
    <name evidence="14" type="ORF">AN618_08680</name>
</gene>
<evidence type="ECO:0000256" key="3">
    <source>
        <dbReference type="ARBA" id="ARBA00022490"/>
    </source>
</evidence>
<evidence type="ECO:0000256" key="10">
    <source>
        <dbReference type="NCBIfam" id="TIGR00112"/>
    </source>
</evidence>
<dbReference type="GO" id="GO:0055129">
    <property type="term" value="P:L-proline biosynthetic process"/>
    <property type="evidence" value="ECO:0007669"/>
    <property type="project" value="UniProtKB-UniRule"/>
</dbReference>
<dbReference type="SUPFAM" id="SSF51735">
    <property type="entry name" value="NAD(P)-binding Rossmann-fold domains"/>
    <property type="match status" value="1"/>
</dbReference>
<dbReference type="FunFam" id="1.10.3730.10:FF:000001">
    <property type="entry name" value="Pyrroline-5-carboxylate reductase"/>
    <property type="match status" value="1"/>
</dbReference>
<dbReference type="FunFam" id="3.40.50.720:FF:000190">
    <property type="entry name" value="Pyrroline-5-carboxylate reductase"/>
    <property type="match status" value="1"/>
</dbReference>
<dbReference type="Pfam" id="PF14748">
    <property type="entry name" value="P5CR_dimer"/>
    <property type="match status" value="1"/>
</dbReference>
<evidence type="ECO:0000256" key="5">
    <source>
        <dbReference type="ARBA" id="ARBA00022650"/>
    </source>
</evidence>
<comment type="subcellular location">
    <subcellularLocation>
        <location evidence="1 9">Cytoplasm</location>
    </subcellularLocation>
</comment>
<evidence type="ECO:0000256" key="9">
    <source>
        <dbReference type="HAMAP-Rule" id="MF_01925"/>
    </source>
</evidence>
<dbReference type="HAMAP" id="MF_01925">
    <property type="entry name" value="P5C_reductase"/>
    <property type="match status" value="1"/>
</dbReference>
<dbReference type="NCBIfam" id="TIGR00112">
    <property type="entry name" value="proC"/>
    <property type="match status" value="1"/>
</dbReference>
<dbReference type="UniPathway" id="UPA00098">
    <property type="reaction ID" value="UER00361"/>
</dbReference>
<evidence type="ECO:0000313" key="14">
    <source>
        <dbReference type="EMBL" id="KXG77856.1"/>
    </source>
</evidence>
<evidence type="ECO:0000256" key="2">
    <source>
        <dbReference type="ARBA" id="ARBA00005525"/>
    </source>
</evidence>
<dbReference type="GO" id="GO:0004735">
    <property type="term" value="F:pyrroline-5-carboxylate reductase activity"/>
    <property type="evidence" value="ECO:0007669"/>
    <property type="project" value="UniProtKB-UniRule"/>
</dbReference>
<keyword evidence="5 9" id="KW-0641">Proline biosynthesis</keyword>
<evidence type="ECO:0000259" key="12">
    <source>
        <dbReference type="Pfam" id="PF03807"/>
    </source>
</evidence>
<evidence type="ECO:0000259" key="13">
    <source>
        <dbReference type="Pfam" id="PF14748"/>
    </source>
</evidence>
<evidence type="ECO:0000313" key="15">
    <source>
        <dbReference type="Proteomes" id="UP000070427"/>
    </source>
</evidence>
<keyword evidence="15" id="KW-1185">Reference proteome</keyword>
<dbReference type="InterPro" id="IPR000304">
    <property type="entry name" value="Pyrroline-COOH_reductase"/>
</dbReference>
<dbReference type="Gene3D" id="3.40.50.720">
    <property type="entry name" value="NAD(P)-binding Rossmann-like Domain"/>
    <property type="match status" value="1"/>
</dbReference>
<dbReference type="PROSITE" id="PS00521">
    <property type="entry name" value="P5CR"/>
    <property type="match status" value="1"/>
</dbReference>
<evidence type="ECO:0000256" key="8">
    <source>
        <dbReference type="ARBA" id="ARBA00058118"/>
    </source>
</evidence>
<sequence>MEKVGFFGAGSMAEALLKGLLGAGVFRAEDIFVINKKNDERLEYIKKVYGVKVTRDYSEIARKCSILMLLVKPKDVAEVMEKIKDHLKEGHLVISVAAGITTSFIEGFSSKKLKVIRAMPNISCQIKESATAIAAGCHSGECELKKASEIFSSVGKVILVDEKWLDAVTALSGSGPAYVYLMMEALTEAGVRAGLPEKVSYELAVQTVFGAAKMVLETGEEPVTLRKKVTSPGGTTMAGIETLEKMGFVNAIVQAVKSAARRSVEMRKESGVSGNS</sequence>
<keyword evidence="3 9" id="KW-0963">Cytoplasm</keyword>
<keyword evidence="7 9" id="KW-0560">Oxidoreductase</keyword>
<dbReference type="SUPFAM" id="SSF48179">
    <property type="entry name" value="6-phosphogluconate dehydrogenase C-terminal domain-like"/>
    <property type="match status" value="1"/>
</dbReference>